<dbReference type="FunFam" id="1.10.8.270:FF:000034">
    <property type="entry name" value="TBC (Tre-2/Bub2/Cdc16) domain family"/>
    <property type="match status" value="1"/>
</dbReference>
<dbReference type="Pfam" id="PF00566">
    <property type="entry name" value="RabGAP-TBC"/>
    <property type="match status" value="1"/>
</dbReference>
<feature type="compositionally biased region" description="Polar residues" evidence="1">
    <location>
        <begin position="241"/>
        <end position="250"/>
    </location>
</feature>
<feature type="compositionally biased region" description="Low complexity" evidence="1">
    <location>
        <begin position="23"/>
        <end position="39"/>
    </location>
</feature>
<dbReference type="FunFam" id="1.10.10.750:FF:000013">
    <property type="entry name" value="Similar to TBC domain protein"/>
    <property type="match status" value="1"/>
</dbReference>
<gene>
    <name evidence="3" type="ORF">CEP54_003031</name>
</gene>
<feature type="compositionally biased region" description="Low complexity" evidence="1">
    <location>
        <begin position="211"/>
        <end position="220"/>
    </location>
</feature>
<dbReference type="EMBL" id="NKCI01000018">
    <property type="protein sequence ID" value="RSL67962.1"/>
    <property type="molecule type" value="Genomic_DNA"/>
</dbReference>
<dbReference type="Pfam" id="PF22874">
    <property type="entry name" value="SBE2_M"/>
    <property type="match status" value="1"/>
</dbReference>
<comment type="caution">
    <text evidence="3">The sequence shown here is derived from an EMBL/GenBank/DDBJ whole genome shotgun (WGS) entry which is preliminary data.</text>
</comment>
<dbReference type="Proteomes" id="UP000288168">
    <property type="component" value="Unassembled WGS sequence"/>
</dbReference>
<evidence type="ECO:0000259" key="2">
    <source>
        <dbReference type="PROSITE" id="PS50086"/>
    </source>
</evidence>
<dbReference type="PANTHER" id="PTHR47219">
    <property type="entry name" value="RAB GTPASE-ACTIVATING PROTEIN 1-LIKE"/>
    <property type="match status" value="1"/>
</dbReference>
<dbReference type="STRING" id="1325734.A0A428QRN6"/>
<dbReference type="GO" id="GO:0005096">
    <property type="term" value="F:GTPase activator activity"/>
    <property type="evidence" value="ECO:0007669"/>
    <property type="project" value="TreeGrafter"/>
</dbReference>
<dbReference type="InterPro" id="IPR000195">
    <property type="entry name" value="Rab-GAP-TBC_dom"/>
</dbReference>
<reference evidence="3 4" key="1">
    <citation type="submission" date="2017-06" db="EMBL/GenBank/DDBJ databases">
        <title>Comparative genomic analysis of Ambrosia Fusariam Clade fungi.</title>
        <authorList>
            <person name="Stajich J.E."/>
            <person name="Carrillo J."/>
            <person name="Kijimoto T."/>
            <person name="Eskalen A."/>
            <person name="O'Donnell K."/>
            <person name="Kasson M."/>
        </authorList>
    </citation>
    <scope>NUCLEOTIDE SEQUENCE [LARGE SCALE GENOMIC DNA]</scope>
    <source>
        <strain evidence="3 4">NRRL62584</strain>
    </source>
</reference>
<dbReference type="Gene3D" id="1.10.472.80">
    <property type="entry name" value="Ypt/Rab-GAP domain of gyp1p, domain 3"/>
    <property type="match status" value="1"/>
</dbReference>
<dbReference type="Gene3D" id="1.10.8.270">
    <property type="entry name" value="putative rabgap domain of human tbc1 domain family member 14 like domains"/>
    <property type="match status" value="1"/>
</dbReference>
<keyword evidence="4" id="KW-1185">Reference proteome</keyword>
<feature type="region of interest" description="Disordered" evidence="1">
    <location>
        <begin position="63"/>
        <end position="337"/>
    </location>
</feature>
<sequence length="708" mass="77956">MIRTLDIGSVLPSPDSPPGMTASKSSKSSSFQSFSSDDGSVLADVGHFEEIGLDDDTVTLKSPSQVDIRPSHPKAPSSRTLAAGRTASKARPPFPSLQTNVYTTNPRSTNLSSLTEPPSATRSKQLTSPSSASLPFPRRHRSPSPGYSLNPRDPSLPPKPRRGSWQTGRERKSFTDLERECDEDDGDDIPDGLVLDNVPLSPRPPQERTPSRPSSVSPSPDRAPKERVRSIGNGTPAVAQAQGSLRSPTWKTDGAPRSPVKGRAHSWNAALADLNAEAKTLTEKLEEHAGEMEEQQAKRPAGQRPNTWNSSRRSVDTSYDKKQRIKSTPELPPLRKSNIMIDPLPISKEKEAVLSRTRPSWLPPKDPAEERRHLKEYQKMMAASAKADERREASRRAKIEGRDSAADNLMHIWEKDVIPRWNDAIRERRTRELWWKGIAPRSRGAVWTRAIGNELGLSEASFQAALARAQEVEARVKDDKGDAEDVKRAKWFQEIRKDAANKTWEDLRIFEVEGPLHQSLVDVLSAYAMYRSDIGYVRGCNTIAALLLLNLPDAGSAFVALANVLNRPLPLSFYACDLGAQASAFNLVLQTLSLKSAPLHEHLTKKVQDVNLEESLSSILTGMFTGHLAIDEAARLWDVYVFEGDALLIRAAVALLLSREMTLLGAKTADEIKTILSERNAKVSSVRVAGEVGAEDKFMISVREAGKA</sequence>
<dbReference type="Gene3D" id="1.10.10.750">
    <property type="entry name" value="Ypt/Rab-GAP domain of gyp1p, domain 1"/>
    <property type="match status" value="1"/>
</dbReference>
<protein>
    <recommendedName>
        <fullName evidence="2">Rab-GAP TBC domain-containing protein</fullName>
    </recommendedName>
</protein>
<evidence type="ECO:0000313" key="3">
    <source>
        <dbReference type="EMBL" id="RSL67962.1"/>
    </source>
</evidence>
<dbReference type="PANTHER" id="PTHR47219:SF15">
    <property type="entry name" value="TBC1 DOMAIN FAMILY MEMBER 12 ISOFORM X1"/>
    <property type="match status" value="1"/>
</dbReference>
<feature type="region of interest" description="Disordered" evidence="1">
    <location>
        <begin position="1"/>
        <end position="39"/>
    </location>
</feature>
<dbReference type="SMART" id="SM00164">
    <property type="entry name" value="TBC"/>
    <property type="match status" value="1"/>
</dbReference>
<dbReference type="SUPFAM" id="SSF47923">
    <property type="entry name" value="Ypt/Rab-GAP domain of gyp1p"/>
    <property type="match status" value="2"/>
</dbReference>
<feature type="compositionally biased region" description="Basic and acidic residues" evidence="1">
    <location>
        <begin position="168"/>
        <end position="178"/>
    </location>
</feature>
<evidence type="ECO:0000313" key="4">
    <source>
        <dbReference type="Proteomes" id="UP000288168"/>
    </source>
</evidence>
<feature type="domain" description="Rab-GAP TBC" evidence="2">
    <location>
        <begin position="437"/>
        <end position="644"/>
    </location>
</feature>
<dbReference type="InterPro" id="IPR035969">
    <property type="entry name" value="Rab-GAP_TBC_sf"/>
</dbReference>
<feature type="compositionally biased region" description="Polar residues" evidence="1">
    <location>
        <begin position="96"/>
        <end position="133"/>
    </location>
</feature>
<feature type="compositionally biased region" description="Acidic residues" evidence="1">
    <location>
        <begin position="179"/>
        <end position="190"/>
    </location>
</feature>
<dbReference type="GO" id="GO:0031267">
    <property type="term" value="F:small GTPase binding"/>
    <property type="evidence" value="ECO:0007669"/>
    <property type="project" value="TreeGrafter"/>
</dbReference>
<dbReference type="AlphaFoldDB" id="A0A428QRN6"/>
<accession>A0A428QRN6</accession>
<dbReference type="OrthoDB" id="289721at2759"/>
<feature type="compositionally biased region" description="Basic and acidic residues" evidence="1">
    <location>
        <begin position="313"/>
        <end position="322"/>
    </location>
</feature>
<evidence type="ECO:0000256" key="1">
    <source>
        <dbReference type="SAM" id="MobiDB-lite"/>
    </source>
</evidence>
<dbReference type="InterPro" id="IPR050302">
    <property type="entry name" value="Rab_GAP_TBC_domain"/>
</dbReference>
<organism evidence="3 4">
    <name type="scientific">Fusarium duplospermum</name>
    <dbReference type="NCBI Taxonomy" id="1325734"/>
    <lineage>
        <taxon>Eukaryota</taxon>
        <taxon>Fungi</taxon>
        <taxon>Dikarya</taxon>
        <taxon>Ascomycota</taxon>
        <taxon>Pezizomycotina</taxon>
        <taxon>Sordariomycetes</taxon>
        <taxon>Hypocreomycetidae</taxon>
        <taxon>Hypocreales</taxon>
        <taxon>Nectriaceae</taxon>
        <taxon>Fusarium</taxon>
        <taxon>Fusarium solani species complex</taxon>
    </lineage>
</organism>
<dbReference type="InterPro" id="IPR053949">
    <property type="entry name" value="SBE2/SBE22_M"/>
</dbReference>
<name>A0A428QRN6_9HYPO</name>
<proteinExistence type="predicted"/>
<dbReference type="PROSITE" id="PS50086">
    <property type="entry name" value="TBC_RABGAP"/>
    <property type="match status" value="1"/>
</dbReference>
<feature type="compositionally biased region" description="Basic and acidic residues" evidence="1">
    <location>
        <begin position="280"/>
        <end position="297"/>
    </location>
</feature>